<protein>
    <recommendedName>
        <fullName evidence="10">MFS transporter</fullName>
    </recommendedName>
</protein>
<dbReference type="InterPro" id="IPR011701">
    <property type="entry name" value="MFS"/>
</dbReference>
<evidence type="ECO:0000313" key="9">
    <source>
        <dbReference type="Proteomes" id="UP000192343"/>
    </source>
</evidence>
<proteinExistence type="predicted"/>
<dbReference type="Proteomes" id="UP000192343">
    <property type="component" value="Unassembled WGS sequence"/>
</dbReference>
<dbReference type="EMBL" id="MWQY01000006">
    <property type="protein sequence ID" value="ORC36274.1"/>
    <property type="molecule type" value="Genomic_DNA"/>
</dbReference>
<evidence type="ECO:0000313" key="8">
    <source>
        <dbReference type="EMBL" id="ORC36274.1"/>
    </source>
</evidence>
<comment type="subcellular location">
    <subcellularLocation>
        <location evidence="1">Cell membrane</location>
        <topology evidence="1">Multi-pass membrane protein</topology>
    </subcellularLocation>
</comment>
<comment type="caution">
    <text evidence="8">The sequence shown here is derived from an EMBL/GenBank/DDBJ whole genome shotgun (WGS) entry which is preliminary data.</text>
</comment>
<feature type="transmembrane region" description="Helical" evidence="7">
    <location>
        <begin position="256"/>
        <end position="275"/>
    </location>
</feature>
<evidence type="ECO:0000256" key="6">
    <source>
        <dbReference type="ARBA" id="ARBA00023136"/>
    </source>
</evidence>
<keyword evidence="5 7" id="KW-1133">Transmembrane helix</keyword>
<keyword evidence="4 7" id="KW-0812">Transmembrane</keyword>
<evidence type="ECO:0000256" key="3">
    <source>
        <dbReference type="ARBA" id="ARBA00022475"/>
    </source>
</evidence>
<evidence type="ECO:0000256" key="5">
    <source>
        <dbReference type="ARBA" id="ARBA00022989"/>
    </source>
</evidence>
<evidence type="ECO:0000256" key="2">
    <source>
        <dbReference type="ARBA" id="ARBA00022448"/>
    </source>
</evidence>
<gene>
    <name evidence="8" type="ORF">B4O97_06705</name>
</gene>
<feature type="transmembrane region" description="Helical" evidence="7">
    <location>
        <begin position="305"/>
        <end position="328"/>
    </location>
</feature>
<dbReference type="CDD" id="cd06173">
    <property type="entry name" value="MFS_MefA_like"/>
    <property type="match status" value="1"/>
</dbReference>
<feature type="transmembrane region" description="Helical" evidence="7">
    <location>
        <begin position="222"/>
        <end position="244"/>
    </location>
</feature>
<accession>A0A1Y1RZL5</accession>
<evidence type="ECO:0000256" key="1">
    <source>
        <dbReference type="ARBA" id="ARBA00004651"/>
    </source>
</evidence>
<feature type="transmembrane region" description="Helical" evidence="7">
    <location>
        <begin position="137"/>
        <end position="161"/>
    </location>
</feature>
<organism evidence="8 9">
    <name type="scientific">Marispirochaeta aestuarii</name>
    <dbReference type="NCBI Taxonomy" id="1963862"/>
    <lineage>
        <taxon>Bacteria</taxon>
        <taxon>Pseudomonadati</taxon>
        <taxon>Spirochaetota</taxon>
        <taxon>Spirochaetia</taxon>
        <taxon>Spirochaetales</taxon>
        <taxon>Spirochaetaceae</taxon>
        <taxon>Marispirochaeta</taxon>
    </lineage>
</organism>
<dbReference type="Pfam" id="PF07690">
    <property type="entry name" value="MFS_1"/>
    <property type="match status" value="1"/>
</dbReference>
<dbReference type="Gene3D" id="1.20.1250.20">
    <property type="entry name" value="MFS general substrate transporter like domains"/>
    <property type="match status" value="1"/>
</dbReference>
<name>A0A1Y1RZL5_9SPIO</name>
<feature type="transmembrane region" description="Helical" evidence="7">
    <location>
        <begin position="44"/>
        <end position="62"/>
    </location>
</feature>
<feature type="transmembrane region" description="Helical" evidence="7">
    <location>
        <begin position="340"/>
        <end position="363"/>
    </location>
</feature>
<dbReference type="RefSeq" id="WP_083049420.1">
    <property type="nucleotide sequence ID" value="NZ_MWQY01000006.1"/>
</dbReference>
<dbReference type="PANTHER" id="PTHR43266">
    <property type="entry name" value="MACROLIDE-EFFLUX PROTEIN"/>
    <property type="match status" value="1"/>
</dbReference>
<dbReference type="GO" id="GO:0005886">
    <property type="term" value="C:plasma membrane"/>
    <property type="evidence" value="ECO:0007669"/>
    <property type="project" value="UniProtKB-SubCell"/>
</dbReference>
<evidence type="ECO:0000256" key="4">
    <source>
        <dbReference type="ARBA" id="ARBA00022692"/>
    </source>
</evidence>
<evidence type="ECO:0000256" key="7">
    <source>
        <dbReference type="SAM" id="Phobius"/>
    </source>
</evidence>
<dbReference type="SUPFAM" id="SSF103473">
    <property type="entry name" value="MFS general substrate transporter"/>
    <property type="match status" value="1"/>
</dbReference>
<feature type="transmembrane region" description="Helical" evidence="7">
    <location>
        <begin position="393"/>
        <end position="417"/>
    </location>
</feature>
<keyword evidence="9" id="KW-1185">Reference proteome</keyword>
<dbReference type="OrthoDB" id="9763297at2"/>
<dbReference type="AlphaFoldDB" id="A0A1Y1RZL5"/>
<feature type="transmembrane region" description="Helical" evidence="7">
    <location>
        <begin position="282"/>
        <end position="299"/>
    </location>
</feature>
<keyword evidence="2" id="KW-0813">Transport</keyword>
<sequence>MKRKSMFTFLVLWAGQLISALGTGMTGFALGVYVFTETSRAGSVALLVSALFIPSILLRPAGGLLADRMDRRKLIILGDLGSAAGVIAILLHLRAGTLTPGTASLWIAVSSVFTALQNPAYKASLTDLLDAQQFARGGALVQLASSAQYLLAPLAAGFLLTAGGLEIILLLDIGSFALAVAAACSIPGMRPAEELTGRQDIFADLKDGIACLQDRRQVMETVLLLSIVTLFVGMLQVLFGPMMLSLYDPGTLGTVQALSASGMLIGGILIGLLGLPQRLDILIALSLGGAGIFLGMMGFSTGLVWISLSFFLFFFCLPFINTGAEVLIRTSVPGNFQGRVWGLIGLITQTGYIVAYTSSGLLADRLFIPLLVDHGALASTLGRLIGTGPGRGIALMLIIAGFGLTLTSWLVALRWLCSVWPERRQERRQEGCSI</sequence>
<reference evidence="8 9" key="1">
    <citation type="submission" date="2017-03" db="EMBL/GenBank/DDBJ databases">
        <title>Draft Genome sequence of Marispirochaeta sp. strain JC444.</title>
        <authorList>
            <person name="Shivani Y."/>
            <person name="Subhash Y."/>
            <person name="Sasikala C."/>
            <person name="Ramana C."/>
        </authorList>
    </citation>
    <scope>NUCLEOTIDE SEQUENCE [LARGE SCALE GENOMIC DNA]</scope>
    <source>
        <strain evidence="8 9">JC444</strain>
    </source>
</reference>
<evidence type="ECO:0008006" key="10">
    <source>
        <dbReference type="Google" id="ProtNLM"/>
    </source>
</evidence>
<keyword evidence="6 7" id="KW-0472">Membrane</keyword>
<keyword evidence="3" id="KW-1003">Cell membrane</keyword>
<feature type="transmembrane region" description="Helical" evidence="7">
    <location>
        <begin position="74"/>
        <end position="92"/>
    </location>
</feature>
<dbReference type="GO" id="GO:0022857">
    <property type="term" value="F:transmembrane transporter activity"/>
    <property type="evidence" value="ECO:0007669"/>
    <property type="project" value="InterPro"/>
</dbReference>
<dbReference type="PANTHER" id="PTHR43266:SF2">
    <property type="entry name" value="MAJOR FACILITATOR SUPERFAMILY (MFS) PROFILE DOMAIN-CONTAINING PROTEIN"/>
    <property type="match status" value="1"/>
</dbReference>
<dbReference type="STRING" id="1963862.B4O97_06705"/>
<dbReference type="InterPro" id="IPR036259">
    <property type="entry name" value="MFS_trans_sf"/>
</dbReference>